<evidence type="ECO:0000256" key="1">
    <source>
        <dbReference type="ARBA" id="ARBA00005707"/>
    </source>
</evidence>
<dbReference type="Pfam" id="PF15393">
    <property type="entry name" value="DUF4615"/>
    <property type="match status" value="1"/>
</dbReference>
<evidence type="ECO:0000256" key="2">
    <source>
        <dbReference type="SAM" id="MobiDB-lite"/>
    </source>
</evidence>
<dbReference type="AlphaFoldDB" id="A0AAV4TNB5"/>
<keyword evidence="4" id="KW-1185">Reference proteome</keyword>
<evidence type="ECO:0000313" key="3">
    <source>
        <dbReference type="EMBL" id="GIY47925.1"/>
    </source>
</evidence>
<feature type="region of interest" description="Disordered" evidence="2">
    <location>
        <begin position="107"/>
        <end position="131"/>
    </location>
</feature>
<dbReference type="PANTHER" id="PTHR13602:SF2">
    <property type="entry name" value="UPF0488 PROTEIN C8ORF33"/>
    <property type="match status" value="1"/>
</dbReference>
<accession>A0AAV4TNB5</accession>
<dbReference type="EMBL" id="BPLR01011649">
    <property type="protein sequence ID" value="GIY47925.1"/>
    <property type="molecule type" value="Genomic_DNA"/>
</dbReference>
<organism evidence="3 4">
    <name type="scientific">Caerostris extrusa</name>
    <name type="common">Bark spider</name>
    <name type="synonym">Caerostris bankana</name>
    <dbReference type="NCBI Taxonomy" id="172846"/>
    <lineage>
        <taxon>Eukaryota</taxon>
        <taxon>Metazoa</taxon>
        <taxon>Ecdysozoa</taxon>
        <taxon>Arthropoda</taxon>
        <taxon>Chelicerata</taxon>
        <taxon>Arachnida</taxon>
        <taxon>Araneae</taxon>
        <taxon>Araneomorphae</taxon>
        <taxon>Entelegynae</taxon>
        <taxon>Araneoidea</taxon>
        <taxon>Araneidae</taxon>
        <taxon>Caerostris</taxon>
    </lineage>
</organism>
<sequence length="131" mass="15644">MASKKNMGPKNDPAFEDELFWCQEYLELKLLQKLSLKQTQLLQQALKTLKSSKSSYIKKRQVMRNTCGNYRKDMEEEMEASEKRLENIKLEKDDYPEYSKIVRIRKSTNKEHSEESHSNLFQFNFPEPETE</sequence>
<protein>
    <submittedName>
        <fullName evidence="3">Uncharacterized protein</fullName>
    </submittedName>
</protein>
<comment type="caution">
    <text evidence="3">The sequence shown here is derived from an EMBL/GenBank/DDBJ whole genome shotgun (WGS) entry which is preliminary data.</text>
</comment>
<reference evidence="3 4" key="1">
    <citation type="submission" date="2021-06" db="EMBL/GenBank/DDBJ databases">
        <title>Caerostris extrusa draft genome.</title>
        <authorList>
            <person name="Kono N."/>
            <person name="Arakawa K."/>
        </authorList>
    </citation>
    <scope>NUCLEOTIDE SEQUENCE [LARGE SCALE GENOMIC DNA]</scope>
</reference>
<evidence type="ECO:0000313" key="4">
    <source>
        <dbReference type="Proteomes" id="UP001054945"/>
    </source>
</evidence>
<comment type="similarity">
    <text evidence="1">Belongs to the UPF0488 family.</text>
</comment>
<dbReference type="InterPro" id="IPR029274">
    <property type="entry name" value="DUF4615"/>
</dbReference>
<dbReference type="Proteomes" id="UP001054945">
    <property type="component" value="Unassembled WGS sequence"/>
</dbReference>
<gene>
    <name evidence="3" type="ORF">CEXT_80421</name>
</gene>
<dbReference type="PANTHER" id="PTHR13602">
    <property type="entry name" value="UPF0488 PROTEIN C8ORF33"/>
    <property type="match status" value="1"/>
</dbReference>
<feature type="compositionally biased region" description="Basic and acidic residues" evidence="2">
    <location>
        <begin position="108"/>
        <end position="117"/>
    </location>
</feature>
<proteinExistence type="inferred from homology"/>
<name>A0AAV4TNB5_CAEEX</name>